<dbReference type="GO" id="GO:0016810">
    <property type="term" value="F:hydrolase activity, acting on carbon-nitrogen (but not peptide) bonds"/>
    <property type="evidence" value="ECO:0007669"/>
    <property type="project" value="InterPro"/>
</dbReference>
<dbReference type="InterPro" id="IPR050248">
    <property type="entry name" value="Polysacc_deacetylase_ArnD"/>
</dbReference>
<organism evidence="4 5">
    <name type="scientific">Candidatus Defluviibacterium haderslevense</name>
    <dbReference type="NCBI Taxonomy" id="2981993"/>
    <lineage>
        <taxon>Bacteria</taxon>
        <taxon>Pseudomonadati</taxon>
        <taxon>Bacteroidota</taxon>
        <taxon>Saprospiria</taxon>
        <taxon>Saprospirales</taxon>
        <taxon>Saprospiraceae</taxon>
        <taxon>Candidatus Defluviibacterium</taxon>
    </lineage>
</organism>
<proteinExistence type="predicted"/>
<evidence type="ECO:0000313" key="5">
    <source>
        <dbReference type="Proteomes" id="UP000808349"/>
    </source>
</evidence>
<dbReference type="GO" id="GO:0005975">
    <property type="term" value="P:carbohydrate metabolic process"/>
    <property type="evidence" value="ECO:0007669"/>
    <property type="project" value="InterPro"/>
</dbReference>
<dbReference type="PANTHER" id="PTHR10587:SF133">
    <property type="entry name" value="CHITIN DEACETYLASE 1-RELATED"/>
    <property type="match status" value="1"/>
</dbReference>
<dbReference type="PANTHER" id="PTHR10587">
    <property type="entry name" value="GLYCOSYL TRANSFERASE-RELATED"/>
    <property type="match status" value="1"/>
</dbReference>
<dbReference type="InterPro" id="IPR011330">
    <property type="entry name" value="Glyco_hydro/deAcase_b/a-brl"/>
</dbReference>
<dbReference type="Gene3D" id="3.20.20.370">
    <property type="entry name" value="Glycoside hydrolase/deacetylase"/>
    <property type="match status" value="1"/>
</dbReference>
<keyword evidence="2" id="KW-0378">Hydrolase</keyword>
<protein>
    <submittedName>
        <fullName evidence="4">Polysaccharide deacetylase family protein</fullName>
    </submittedName>
</protein>
<dbReference type="SUPFAM" id="SSF88713">
    <property type="entry name" value="Glycoside hydrolase/deacetylase"/>
    <property type="match status" value="1"/>
</dbReference>
<evidence type="ECO:0000259" key="3">
    <source>
        <dbReference type="PROSITE" id="PS51677"/>
    </source>
</evidence>
<dbReference type="CDD" id="cd10917">
    <property type="entry name" value="CE4_NodB_like_6s_7s"/>
    <property type="match status" value="1"/>
</dbReference>
<gene>
    <name evidence="4" type="ORF">IPO85_03875</name>
</gene>
<comment type="caution">
    <text evidence="4">The sequence shown here is derived from an EMBL/GenBank/DDBJ whole genome shotgun (WGS) entry which is preliminary data.</text>
</comment>
<keyword evidence="1" id="KW-0479">Metal-binding</keyword>
<sequence>MYLSYTPRFLQQLLPNMVWRTDAANKELFLTFDDGPIPEITEWILETLKAYKAKATFFCVGQNIERHPSIFEQIKAEGHAVGSHTYNHLSGWATENVDYILNVRKAAKLAGTNLFRPPYGRLKPSQTRFLKHHYRIIMWDVLSGDFDPSISAEQCFQNVIRNTINGSIIVFHDSLKSQEKVMYTLPKVLEHYTNLGYSFNSLDQFNRIPATQLA</sequence>
<dbReference type="GO" id="GO:0046872">
    <property type="term" value="F:metal ion binding"/>
    <property type="evidence" value="ECO:0007669"/>
    <property type="project" value="UniProtKB-KW"/>
</dbReference>
<feature type="domain" description="NodB homology" evidence="3">
    <location>
        <begin position="26"/>
        <end position="200"/>
    </location>
</feature>
<dbReference type="PROSITE" id="PS51677">
    <property type="entry name" value="NODB"/>
    <property type="match status" value="1"/>
</dbReference>
<dbReference type="AlphaFoldDB" id="A0A9D7XDK4"/>
<evidence type="ECO:0000256" key="1">
    <source>
        <dbReference type="ARBA" id="ARBA00022723"/>
    </source>
</evidence>
<reference evidence="4 5" key="1">
    <citation type="submission" date="2020-10" db="EMBL/GenBank/DDBJ databases">
        <title>Connecting structure to function with the recovery of over 1000 high-quality activated sludge metagenome-assembled genomes encoding full-length rRNA genes using long-read sequencing.</title>
        <authorList>
            <person name="Singleton C.M."/>
            <person name="Petriglieri F."/>
            <person name="Kristensen J.M."/>
            <person name="Kirkegaard R.H."/>
            <person name="Michaelsen T.Y."/>
            <person name="Andersen M.H."/>
            <person name="Karst S.M."/>
            <person name="Dueholm M.S."/>
            <person name="Nielsen P.H."/>
            <person name="Albertsen M."/>
        </authorList>
    </citation>
    <scope>NUCLEOTIDE SEQUENCE [LARGE SCALE GENOMIC DNA]</scope>
    <source>
        <strain evidence="4">Ribe_18-Q3-R11-54_BAT3C.373</strain>
    </source>
</reference>
<dbReference type="GO" id="GO:0016020">
    <property type="term" value="C:membrane"/>
    <property type="evidence" value="ECO:0007669"/>
    <property type="project" value="TreeGrafter"/>
</dbReference>
<dbReference type="EMBL" id="JADKFW010000004">
    <property type="protein sequence ID" value="MBK9716651.1"/>
    <property type="molecule type" value="Genomic_DNA"/>
</dbReference>
<evidence type="ECO:0000313" key="4">
    <source>
        <dbReference type="EMBL" id="MBK9716651.1"/>
    </source>
</evidence>
<dbReference type="Proteomes" id="UP000808349">
    <property type="component" value="Unassembled WGS sequence"/>
</dbReference>
<accession>A0A9D7XDK4</accession>
<evidence type="ECO:0000256" key="2">
    <source>
        <dbReference type="ARBA" id="ARBA00022801"/>
    </source>
</evidence>
<dbReference type="InterPro" id="IPR002509">
    <property type="entry name" value="NODB_dom"/>
</dbReference>
<name>A0A9D7XDK4_9BACT</name>
<dbReference type="Pfam" id="PF01522">
    <property type="entry name" value="Polysacc_deac_1"/>
    <property type="match status" value="1"/>
</dbReference>